<feature type="compositionally biased region" description="Polar residues" evidence="1">
    <location>
        <begin position="99"/>
        <end position="112"/>
    </location>
</feature>
<evidence type="ECO:0000313" key="3">
    <source>
        <dbReference type="Proteomes" id="UP001523216"/>
    </source>
</evidence>
<gene>
    <name evidence="2" type="ORF">LXN57_18525</name>
</gene>
<evidence type="ECO:0000313" key="2">
    <source>
        <dbReference type="EMBL" id="MCM4079574.1"/>
    </source>
</evidence>
<protein>
    <recommendedName>
        <fullName evidence="4">DUF3618 domain-containing protein</fullName>
    </recommendedName>
</protein>
<keyword evidence="3" id="KW-1185">Reference proteome</keyword>
<reference evidence="2 3" key="1">
    <citation type="submission" date="2022-06" db="EMBL/GenBank/DDBJ databases">
        <title>Actinoplanes abujensis sp. nov., isolated from Nigerian arid soil.</title>
        <authorList>
            <person name="Ding P."/>
        </authorList>
    </citation>
    <scope>NUCLEOTIDE SEQUENCE [LARGE SCALE GENOMIC DNA]</scope>
    <source>
        <strain evidence="3">TRM88002</strain>
    </source>
</reference>
<dbReference type="Proteomes" id="UP001523216">
    <property type="component" value="Unassembled WGS sequence"/>
</dbReference>
<proteinExistence type="predicted"/>
<feature type="compositionally biased region" description="Low complexity" evidence="1">
    <location>
        <begin position="265"/>
        <end position="279"/>
    </location>
</feature>
<sequence length="295" mass="30275">MSDVPSGVRRPDDTYPLDVPPTPGYPAETYTTTAYDTGSEPAGGSGAKEKAKEVAAHTGQASKEAAADVKDTAKEQAARVGQEAKAQAGNLASEVKGRVSNQARSQNDKLVSQIRSTADQLDEMRGDRGDSPASAVVTRVAEGGRQLADYLDRNGPDGVLREVQDFARRRPGAFLATALAAGFVVGRLGKVVAKADPDAGASVKPSTDSFVSGTDTGYPATTGYPGVETGAAAGHTTGTTPGYATGTTDATTTTTTGAEYSTGPGYASTTEYSSTGTGTPAVREEYVVESPERPR</sequence>
<feature type="region of interest" description="Disordered" evidence="1">
    <location>
        <begin position="1"/>
        <end position="112"/>
    </location>
</feature>
<accession>A0ABT0Y0L4</accession>
<evidence type="ECO:0000256" key="1">
    <source>
        <dbReference type="SAM" id="MobiDB-lite"/>
    </source>
</evidence>
<dbReference type="EMBL" id="JAMQOL010000023">
    <property type="protein sequence ID" value="MCM4079574.1"/>
    <property type="molecule type" value="Genomic_DNA"/>
</dbReference>
<dbReference type="RefSeq" id="WP_251799424.1">
    <property type="nucleotide sequence ID" value="NZ_JAMQOL010000023.1"/>
</dbReference>
<feature type="compositionally biased region" description="Basic and acidic residues" evidence="1">
    <location>
        <begin position="65"/>
        <end position="77"/>
    </location>
</feature>
<name>A0ABT0Y0L4_9ACTN</name>
<feature type="compositionally biased region" description="Low complexity" evidence="1">
    <location>
        <begin position="231"/>
        <end position="258"/>
    </location>
</feature>
<feature type="region of interest" description="Disordered" evidence="1">
    <location>
        <begin position="231"/>
        <end position="295"/>
    </location>
</feature>
<feature type="compositionally biased region" description="Basic and acidic residues" evidence="1">
    <location>
        <begin position="282"/>
        <end position="295"/>
    </location>
</feature>
<evidence type="ECO:0008006" key="4">
    <source>
        <dbReference type="Google" id="ProtNLM"/>
    </source>
</evidence>
<organism evidence="2 3">
    <name type="scientific">Paractinoplanes hotanensis</name>
    <dbReference type="NCBI Taxonomy" id="2906497"/>
    <lineage>
        <taxon>Bacteria</taxon>
        <taxon>Bacillati</taxon>
        <taxon>Actinomycetota</taxon>
        <taxon>Actinomycetes</taxon>
        <taxon>Micromonosporales</taxon>
        <taxon>Micromonosporaceae</taxon>
        <taxon>Paractinoplanes</taxon>
    </lineage>
</organism>
<comment type="caution">
    <text evidence="2">The sequence shown here is derived from an EMBL/GenBank/DDBJ whole genome shotgun (WGS) entry which is preliminary data.</text>
</comment>